<dbReference type="EMBL" id="APVH01000015">
    <property type="protein sequence ID" value="EPX83586.1"/>
    <property type="molecule type" value="Genomic_DNA"/>
</dbReference>
<reference evidence="3" key="1">
    <citation type="journal article" date="2014" name="Stand. Genomic Sci.">
        <title>Genome sequence of the exopolysaccharide-producing Salipiger mucosus type strain (DSM 16094(T)), a moderately halophilic member of the Roseobacter clade.</title>
        <authorList>
            <person name="Riedel T."/>
            <person name="Spring S."/>
            <person name="Fiebig A."/>
            <person name="Petersen J."/>
            <person name="Kyrpides N.C."/>
            <person name="Goker M."/>
            <person name="Klenk H.P."/>
        </authorList>
    </citation>
    <scope>NUCLEOTIDE SEQUENCE [LARGE SCALE GENOMIC DNA]</scope>
    <source>
        <strain evidence="3">DSM 16094</strain>
    </source>
</reference>
<keyword evidence="3" id="KW-1185">Reference proteome</keyword>
<protein>
    <submittedName>
        <fullName evidence="2">IS1111A family transposase</fullName>
    </submittedName>
</protein>
<evidence type="ECO:0000313" key="3">
    <source>
        <dbReference type="Proteomes" id="UP000015347"/>
    </source>
</evidence>
<gene>
    <name evidence="2" type="ORF">Salmuc_02194</name>
</gene>
<name>S9QQD3_9RHOB</name>
<proteinExistence type="predicted"/>
<sequence>MVAAVADEEVGLPKPARVSLQVLTATLAQLVRHIEILDAEIDRGARENVVARRLMMIPGIGPLIIIRRRDRSPLSRARRPIPNSTGSRLLPARGQLKRHRSM</sequence>
<dbReference type="AlphaFoldDB" id="S9QQD3"/>
<accession>S9QQD3</accession>
<comment type="caution">
    <text evidence="2">The sequence shown here is derived from an EMBL/GenBank/DDBJ whole genome shotgun (WGS) entry which is preliminary data.</text>
</comment>
<dbReference type="Proteomes" id="UP000015347">
    <property type="component" value="Unassembled WGS sequence"/>
</dbReference>
<dbReference type="HOGENOM" id="CLU_2275472_0_0_5"/>
<evidence type="ECO:0000256" key="1">
    <source>
        <dbReference type="SAM" id="MobiDB-lite"/>
    </source>
</evidence>
<organism evidence="2 3">
    <name type="scientific">Salipiger mucosus DSM 16094</name>
    <dbReference type="NCBI Taxonomy" id="1123237"/>
    <lineage>
        <taxon>Bacteria</taxon>
        <taxon>Pseudomonadati</taxon>
        <taxon>Pseudomonadota</taxon>
        <taxon>Alphaproteobacteria</taxon>
        <taxon>Rhodobacterales</taxon>
        <taxon>Roseobacteraceae</taxon>
        <taxon>Salipiger</taxon>
    </lineage>
</organism>
<evidence type="ECO:0000313" key="2">
    <source>
        <dbReference type="EMBL" id="EPX83586.1"/>
    </source>
</evidence>
<feature type="region of interest" description="Disordered" evidence="1">
    <location>
        <begin position="75"/>
        <end position="102"/>
    </location>
</feature>